<dbReference type="eggNOG" id="COG4242">
    <property type="taxonomic scope" value="Bacteria"/>
</dbReference>
<dbReference type="OrthoDB" id="9780217at2"/>
<dbReference type="SUPFAM" id="SSF52317">
    <property type="entry name" value="Class I glutamine amidotransferase-like"/>
    <property type="match status" value="1"/>
</dbReference>
<dbReference type="CDD" id="cd03145">
    <property type="entry name" value="GAT1_cyanophycinase"/>
    <property type="match status" value="1"/>
</dbReference>
<evidence type="ECO:0000256" key="3">
    <source>
        <dbReference type="ARBA" id="ARBA00022801"/>
    </source>
</evidence>
<keyword evidence="3" id="KW-0378">Hydrolase</keyword>
<dbReference type="PANTHER" id="PTHR36175">
    <property type="entry name" value="CYANOPHYCINASE"/>
    <property type="match status" value="1"/>
</dbReference>
<evidence type="ECO:0000256" key="2">
    <source>
        <dbReference type="ARBA" id="ARBA00022670"/>
    </source>
</evidence>
<evidence type="ECO:0000256" key="1">
    <source>
        <dbReference type="ARBA" id="ARBA00006534"/>
    </source>
</evidence>
<dbReference type="InterPro" id="IPR029062">
    <property type="entry name" value="Class_I_gatase-like"/>
</dbReference>
<reference evidence="7" key="1">
    <citation type="submission" date="2011-03" db="EMBL/GenBank/DDBJ databases">
        <title>Draft genome sequence of Brevundimonas diminuta.</title>
        <authorList>
            <person name="Brown P.J.B."/>
            <person name="Buechlein A."/>
            <person name="Hemmerich C."/>
            <person name="Brun Y.V."/>
        </authorList>
    </citation>
    <scope>NUCLEOTIDE SEQUENCE [LARGE SCALE GENOMIC DNA]</scope>
    <source>
        <strain evidence="7">C19</strain>
    </source>
</reference>
<proteinExistence type="inferred from homology"/>
<dbReference type="Pfam" id="PF03575">
    <property type="entry name" value="Peptidase_S51"/>
    <property type="match status" value="1"/>
</dbReference>
<keyword evidence="7" id="KW-1185">Reference proteome</keyword>
<organism evidence="6 7">
    <name type="scientific">Asticcacaulis biprosthecium C19</name>
    <dbReference type="NCBI Taxonomy" id="715226"/>
    <lineage>
        <taxon>Bacteria</taxon>
        <taxon>Pseudomonadati</taxon>
        <taxon>Pseudomonadota</taxon>
        <taxon>Alphaproteobacteria</taxon>
        <taxon>Caulobacterales</taxon>
        <taxon>Caulobacteraceae</taxon>
        <taxon>Asticcacaulis</taxon>
    </lineage>
</organism>
<gene>
    <name evidence="6" type="ORF">ABI_26660</name>
</gene>
<accession>F4QPJ3</accession>
<dbReference type="EMBL" id="GL883078">
    <property type="protein sequence ID" value="EGF91251.1"/>
    <property type="molecule type" value="Genomic_DNA"/>
</dbReference>
<dbReference type="Proteomes" id="UP000006512">
    <property type="component" value="Unassembled WGS sequence"/>
</dbReference>
<dbReference type="GO" id="GO:0006508">
    <property type="term" value="P:proteolysis"/>
    <property type="evidence" value="ECO:0007669"/>
    <property type="project" value="UniProtKB-KW"/>
</dbReference>
<evidence type="ECO:0000256" key="4">
    <source>
        <dbReference type="ARBA" id="ARBA00022825"/>
    </source>
</evidence>
<sequence length="335" mass="35262">MRPLVIAFSLLLAFVVQPAAATEWTQGPGYKTFVIGNEAAPTPDAVTGGLLMSGGGDWAMDAFRWFTAKAGHGHLVVLRASGTTESQDEFYNVVGGLASVRTFLFLERQAAYDPQLLAAVKKADGIFLAGGDQANYVRMWKGTPLNAVIDAHVAANKPLGGTSAGLAVQGAWLYGAMDGGSITSPEALADPLGAAVTIEGDFFHFPLLTHVVTDSHFDERERQGRLIAFVLKAERLRGAGDGAPLAGLGVDEEAALTVEADGTAKVHSNKNGHVWLFQGGEVQNLTAGKPLTVTGVKATGLGTTSRFNVKTLEVKAPAFVRTYDVKDGILSERTP</sequence>
<comment type="similarity">
    <text evidence="1">Belongs to the peptidase S51 family.</text>
</comment>
<name>F4QPJ3_9CAUL</name>
<keyword evidence="5" id="KW-0732">Signal</keyword>
<dbReference type="GO" id="GO:0008236">
    <property type="term" value="F:serine-type peptidase activity"/>
    <property type="evidence" value="ECO:0007669"/>
    <property type="project" value="UniProtKB-KW"/>
</dbReference>
<dbReference type="STRING" id="715226.ABI_26660"/>
<keyword evidence="2" id="KW-0645">Protease</keyword>
<keyword evidence="4" id="KW-0720">Serine protease</keyword>
<dbReference type="InterPro" id="IPR005320">
    <property type="entry name" value="Peptidase_S51"/>
</dbReference>
<dbReference type="PANTHER" id="PTHR36175:SF1">
    <property type="entry name" value="CYANOPHYCINASE"/>
    <property type="match status" value="1"/>
</dbReference>
<dbReference type="MEROPS" id="S51.003"/>
<dbReference type="RefSeq" id="WP_006273447.1">
    <property type="nucleotide sequence ID" value="NZ_GL883078.1"/>
</dbReference>
<protein>
    <submittedName>
        <fullName evidence="6">Peptidase S51 dipeptidase E</fullName>
    </submittedName>
</protein>
<feature type="chain" id="PRO_5003320362" evidence="5">
    <location>
        <begin position="22"/>
        <end position="335"/>
    </location>
</feature>
<dbReference type="HOGENOM" id="CLU_051822_0_0_5"/>
<feature type="signal peptide" evidence="5">
    <location>
        <begin position="1"/>
        <end position="21"/>
    </location>
</feature>
<evidence type="ECO:0000313" key="6">
    <source>
        <dbReference type="EMBL" id="EGF91251.1"/>
    </source>
</evidence>
<dbReference type="AlphaFoldDB" id="F4QPJ3"/>
<evidence type="ECO:0000256" key="5">
    <source>
        <dbReference type="SAM" id="SignalP"/>
    </source>
</evidence>
<dbReference type="Gene3D" id="3.40.50.880">
    <property type="match status" value="1"/>
</dbReference>
<evidence type="ECO:0000313" key="7">
    <source>
        <dbReference type="Proteomes" id="UP000006512"/>
    </source>
</evidence>